<proteinExistence type="predicted"/>
<dbReference type="Pfam" id="PF21320">
    <property type="entry name" value="WHD_Rv2258c"/>
    <property type="match status" value="1"/>
</dbReference>
<dbReference type="GO" id="GO:0032259">
    <property type="term" value="P:methylation"/>
    <property type="evidence" value="ECO:0007669"/>
    <property type="project" value="UniProtKB-KW"/>
</dbReference>
<evidence type="ECO:0000259" key="1">
    <source>
        <dbReference type="Pfam" id="PF13847"/>
    </source>
</evidence>
<dbReference type="PANTHER" id="PTHR45128:SF2">
    <property type="entry name" value="METHYLTRANSFERASE DOMAIN-CONTAINING PROTEIN"/>
    <property type="match status" value="1"/>
</dbReference>
<gene>
    <name evidence="3" type="primary">ucmJ</name>
</gene>
<reference evidence="3" key="1">
    <citation type="journal article" date="2016" name="MBio">
        <title>Strain Prioritization and Genome Mining for Enediyne Natural Products.</title>
        <authorList>
            <person name="Yan X."/>
            <person name="Ge H."/>
            <person name="Huang T."/>
            <person name="Hindra"/>
            <person name="Yang D."/>
            <person name="Teng Q."/>
            <person name="Crnovcic I."/>
            <person name="Li X."/>
            <person name="Rudolf J.D."/>
            <person name="Lohman J.R."/>
            <person name="Gansemans Y."/>
            <person name="Zhu X."/>
            <person name="Huang Y."/>
            <person name="Zhao L.X."/>
            <person name="Jiang Y."/>
            <person name="Van Nieuwerburgh F."/>
            <person name="Rader C."/>
            <person name="Duan Y."/>
            <person name="Shen B."/>
        </authorList>
    </citation>
    <scope>NUCLEOTIDE SEQUENCE</scope>
    <source>
        <strain evidence="3">DCA2648</strain>
    </source>
</reference>
<keyword evidence="3" id="KW-0808">Transferase</keyword>
<feature type="domain" description="S-adenosylmethionine-dependent methyltransferase Rv2258c-like winged HTH" evidence="2">
    <location>
        <begin position="22"/>
        <end position="98"/>
    </location>
</feature>
<sequence>MNDATVTEAFVTRVMDDMSGGMVSIMCALGDQLGLFRALAEQGPADSAGLATRTGLDERYVREWLLCLSSAGYLTVGKADEEGRERFILPPEHAAVLAFEESPFFIAGAARLVPALSMMLDGVTEGFRSGGGLTPEQYPESLYRTMWQMSASWLDSLLLPQWVPAVDGLARALEDGTRVAHVGSGGGRALVLLAGRFPRSRFVGYDRLRLNVERARRAAQEAGVADRVEFVEADAREALSGEHGLIMSFDVLHDAPDPGGTLRAVRSALAPGGVFLLLESNGVDRAVENTGSGAALLYGASVLYSVPITRAGEGPSLGMLGLPPGTLRTLCEEAGLTSVRPMPSPTPFNALYEIRP</sequence>
<dbReference type="InterPro" id="IPR036390">
    <property type="entry name" value="WH_DNA-bd_sf"/>
</dbReference>
<dbReference type="InterPro" id="IPR025714">
    <property type="entry name" value="Methyltranfer_dom"/>
</dbReference>
<organism evidence="3">
    <name type="scientific">Streptomyces uncialis</name>
    <dbReference type="NCBI Taxonomy" id="1048205"/>
    <lineage>
        <taxon>Bacteria</taxon>
        <taxon>Bacillati</taxon>
        <taxon>Actinomycetota</taxon>
        <taxon>Actinomycetes</taxon>
        <taxon>Kitasatosporales</taxon>
        <taxon>Streptomycetaceae</taxon>
        <taxon>Streptomyces</taxon>
    </lineage>
</organism>
<keyword evidence="3" id="KW-0489">Methyltransferase</keyword>
<evidence type="ECO:0000259" key="2">
    <source>
        <dbReference type="Pfam" id="PF21320"/>
    </source>
</evidence>
<dbReference type="SUPFAM" id="SSF46785">
    <property type="entry name" value="Winged helix' DNA-binding domain"/>
    <property type="match status" value="1"/>
</dbReference>
<dbReference type="Pfam" id="PF13847">
    <property type="entry name" value="Methyltransf_31"/>
    <property type="match status" value="1"/>
</dbReference>
<dbReference type="SUPFAM" id="SSF53335">
    <property type="entry name" value="S-adenosyl-L-methionine-dependent methyltransferases"/>
    <property type="match status" value="1"/>
</dbReference>
<evidence type="ECO:0000313" key="3">
    <source>
        <dbReference type="EMBL" id="AMK92576.1"/>
    </source>
</evidence>
<protein>
    <submittedName>
        <fullName evidence="3">SAM-dependent methyltransferase</fullName>
    </submittedName>
</protein>
<accession>A0A140E9K7</accession>
<dbReference type="Gene3D" id="1.10.10.10">
    <property type="entry name" value="Winged helix-like DNA-binding domain superfamily/Winged helix DNA-binding domain"/>
    <property type="match status" value="1"/>
</dbReference>
<dbReference type="InterPro" id="IPR053173">
    <property type="entry name" value="SAM-binding_MTase"/>
</dbReference>
<name>A0A140E9K7_9ACTN</name>
<dbReference type="RefSeq" id="WP_073789607.1">
    <property type="nucleotide sequence ID" value="NZ_LFBV01000004.1"/>
</dbReference>
<dbReference type="InterPro" id="IPR048711">
    <property type="entry name" value="WHD_Rv2258c"/>
</dbReference>
<dbReference type="AlphaFoldDB" id="A0A140E9K7"/>
<dbReference type="CDD" id="cd02440">
    <property type="entry name" value="AdoMet_MTases"/>
    <property type="match status" value="1"/>
</dbReference>
<dbReference type="PANTHER" id="PTHR45128">
    <property type="entry name" value="METHYLTRANSFERASE TYPE 11"/>
    <property type="match status" value="1"/>
</dbReference>
<dbReference type="EMBL" id="KT762610">
    <property type="protein sequence ID" value="AMK92576.1"/>
    <property type="molecule type" value="Genomic_DNA"/>
</dbReference>
<dbReference type="InterPro" id="IPR029063">
    <property type="entry name" value="SAM-dependent_MTases_sf"/>
</dbReference>
<dbReference type="Gene3D" id="3.40.50.150">
    <property type="entry name" value="Vaccinia Virus protein VP39"/>
    <property type="match status" value="1"/>
</dbReference>
<dbReference type="GO" id="GO:0008168">
    <property type="term" value="F:methyltransferase activity"/>
    <property type="evidence" value="ECO:0007669"/>
    <property type="project" value="UniProtKB-KW"/>
</dbReference>
<dbReference type="InterPro" id="IPR036388">
    <property type="entry name" value="WH-like_DNA-bd_sf"/>
</dbReference>
<feature type="domain" description="Methyltransferase" evidence="1">
    <location>
        <begin position="174"/>
        <end position="281"/>
    </location>
</feature>